<keyword evidence="11" id="KW-1185">Reference proteome</keyword>
<name>A0ABP0XY03_9ROSI</name>
<dbReference type="PROSITE" id="PS00639">
    <property type="entry name" value="THIOL_PROTEASE_HIS"/>
    <property type="match status" value="1"/>
</dbReference>
<dbReference type="InterPro" id="IPR000169">
    <property type="entry name" value="Pept_cys_AS"/>
</dbReference>
<evidence type="ECO:0000259" key="9">
    <source>
        <dbReference type="SMART" id="SM00848"/>
    </source>
</evidence>
<keyword evidence="3" id="KW-0378">Hydrolase</keyword>
<dbReference type="InterPro" id="IPR039417">
    <property type="entry name" value="Peptidase_C1A_papain-like"/>
</dbReference>
<evidence type="ECO:0000313" key="10">
    <source>
        <dbReference type="EMBL" id="CAK9312400.1"/>
    </source>
</evidence>
<dbReference type="EMBL" id="OZ021745">
    <property type="protein sequence ID" value="CAK9312400.1"/>
    <property type="molecule type" value="Genomic_DNA"/>
</dbReference>
<keyword evidence="4" id="KW-0788">Thiol protease</keyword>
<evidence type="ECO:0000256" key="6">
    <source>
        <dbReference type="ARBA" id="ARBA00023180"/>
    </source>
</evidence>
<dbReference type="InterPro" id="IPR038765">
    <property type="entry name" value="Papain-like_cys_pep_sf"/>
</dbReference>
<keyword evidence="7" id="KW-0732">Signal</keyword>
<keyword evidence="2" id="KW-0645">Protease</keyword>
<evidence type="ECO:0000256" key="7">
    <source>
        <dbReference type="SAM" id="SignalP"/>
    </source>
</evidence>
<evidence type="ECO:0000313" key="11">
    <source>
        <dbReference type="Proteomes" id="UP001642487"/>
    </source>
</evidence>
<keyword evidence="5" id="KW-1015">Disulfide bond</keyword>
<dbReference type="SMART" id="SM00645">
    <property type="entry name" value="Pept_C1"/>
    <property type="match status" value="1"/>
</dbReference>
<evidence type="ECO:0000259" key="8">
    <source>
        <dbReference type="SMART" id="SM00645"/>
    </source>
</evidence>
<dbReference type="PROSITE" id="PS00139">
    <property type="entry name" value="THIOL_PROTEASE_CYS"/>
    <property type="match status" value="1"/>
</dbReference>
<evidence type="ECO:0000256" key="2">
    <source>
        <dbReference type="ARBA" id="ARBA00022670"/>
    </source>
</evidence>
<feature type="domain" description="Cathepsin propeptide inhibitor" evidence="9">
    <location>
        <begin position="41"/>
        <end position="96"/>
    </location>
</feature>
<dbReference type="Proteomes" id="UP001642487">
    <property type="component" value="Chromosome 11"/>
</dbReference>
<keyword evidence="6" id="KW-0325">Glycoprotein</keyword>
<dbReference type="InterPro" id="IPR025661">
    <property type="entry name" value="Pept_asp_AS"/>
</dbReference>
<evidence type="ECO:0000256" key="1">
    <source>
        <dbReference type="ARBA" id="ARBA00008455"/>
    </source>
</evidence>
<dbReference type="InterPro" id="IPR025660">
    <property type="entry name" value="Pept_his_AS"/>
</dbReference>
<sequence>MAIHKFLLVPLLLIVLVSGTAESFEFDEKELATEESLWQLYERWGNHHTISRDLKEKRKRFNVFKENVNHVFTVNQMNKPYKLKLNKFADMSNYEFVNFYARSNISHYRKLHGRRREGASGFMYEQATDLPSSIDWRERGAVNDIKEQGRCGSCWAFSSVAAVEGINKIKSNQLLSLSEQELLDCNYRNKGCNGGFMEIAFDFIKRNGGIATENSYPYHGSRGFCRSSRISSPIVKIDGYESVPENENALMQAVANQPVSVAIDAAGRDFQFYWQGVFDGYCGTELNHGVVAIGYGTTEDGTDYWIVRNSWGVGWGEDGYIRMKRGVEQPEGQCGIAMEASYPIKF</sequence>
<evidence type="ECO:0000256" key="5">
    <source>
        <dbReference type="ARBA" id="ARBA00023157"/>
    </source>
</evidence>
<dbReference type="PROSITE" id="PS00640">
    <property type="entry name" value="THIOL_PROTEASE_ASN"/>
    <property type="match status" value="1"/>
</dbReference>
<comment type="similarity">
    <text evidence="1">Belongs to the peptidase C1 family.</text>
</comment>
<proteinExistence type="inferred from homology"/>
<dbReference type="SMART" id="SM00848">
    <property type="entry name" value="Inhibitor_I29"/>
    <property type="match status" value="1"/>
</dbReference>
<evidence type="ECO:0000256" key="4">
    <source>
        <dbReference type="ARBA" id="ARBA00022807"/>
    </source>
</evidence>
<dbReference type="PANTHER" id="PTHR12411">
    <property type="entry name" value="CYSTEINE PROTEASE FAMILY C1-RELATED"/>
    <property type="match status" value="1"/>
</dbReference>
<dbReference type="Pfam" id="PF00112">
    <property type="entry name" value="Peptidase_C1"/>
    <property type="match status" value="1"/>
</dbReference>
<organism evidence="10 11">
    <name type="scientific">Citrullus colocynthis</name>
    <name type="common">colocynth</name>
    <dbReference type="NCBI Taxonomy" id="252529"/>
    <lineage>
        <taxon>Eukaryota</taxon>
        <taxon>Viridiplantae</taxon>
        <taxon>Streptophyta</taxon>
        <taxon>Embryophyta</taxon>
        <taxon>Tracheophyta</taxon>
        <taxon>Spermatophyta</taxon>
        <taxon>Magnoliopsida</taxon>
        <taxon>eudicotyledons</taxon>
        <taxon>Gunneridae</taxon>
        <taxon>Pentapetalae</taxon>
        <taxon>rosids</taxon>
        <taxon>fabids</taxon>
        <taxon>Cucurbitales</taxon>
        <taxon>Cucurbitaceae</taxon>
        <taxon>Benincaseae</taxon>
        <taxon>Citrullus</taxon>
    </lineage>
</organism>
<gene>
    <name evidence="10" type="ORF">CITCOLO1_LOCUS4087</name>
</gene>
<dbReference type="InterPro" id="IPR000668">
    <property type="entry name" value="Peptidase_C1A_C"/>
</dbReference>
<dbReference type="InterPro" id="IPR013201">
    <property type="entry name" value="Prot_inhib_I29"/>
</dbReference>
<dbReference type="SUPFAM" id="SSF54001">
    <property type="entry name" value="Cysteine proteinases"/>
    <property type="match status" value="1"/>
</dbReference>
<dbReference type="CDD" id="cd02248">
    <property type="entry name" value="Peptidase_C1A"/>
    <property type="match status" value="1"/>
</dbReference>
<feature type="domain" description="Peptidase C1A papain C-terminal" evidence="8">
    <location>
        <begin position="130"/>
        <end position="344"/>
    </location>
</feature>
<dbReference type="InterPro" id="IPR013128">
    <property type="entry name" value="Peptidase_C1A"/>
</dbReference>
<evidence type="ECO:0000256" key="3">
    <source>
        <dbReference type="ARBA" id="ARBA00022801"/>
    </source>
</evidence>
<accession>A0ABP0XY03</accession>
<feature type="signal peptide" evidence="7">
    <location>
        <begin position="1"/>
        <end position="23"/>
    </location>
</feature>
<dbReference type="PRINTS" id="PR00705">
    <property type="entry name" value="PAPAIN"/>
</dbReference>
<dbReference type="Gene3D" id="3.90.70.10">
    <property type="entry name" value="Cysteine proteinases"/>
    <property type="match status" value="1"/>
</dbReference>
<dbReference type="Pfam" id="PF08246">
    <property type="entry name" value="Inhibitor_I29"/>
    <property type="match status" value="1"/>
</dbReference>
<reference evidence="10 11" key="1">
    <citation type="submission" date="2024-03" db="EMBL/GenBank/DDBJ databases">
        <authorList>
            <person name="Gkanogiannis A."/>
            <person name="Becerra Lopez-Lavalle L."/>
        </authorList>
    </citation>
    <scope>NUCLEOTIDE SEQUENCE [LARGE SCALE GENOMIC DNA]</scope>
</reference>
<protein>
    <submittedName>
        <fullName evidence="10">Uncharacterized protein</fullName>
    </submittedName>
</protein>
<feature type="chain" id="PRO_5045792789" evidence="7">
    <location>
        <begin position="24"/>
        <end position="346"/>
    </location>
</feature>